<dbReference type="InterPro" id="IPR018659">
    <property type="entry name" value="DUF2090"/>
</dbReference>
<dbReference type="PANTHER" id="PTHR43085">
    <property type="entry name" value="HEXOKINASE FAMILY MEMBER"/>
    <property type="match status" value="1"/>
</dbReference>
<evidence type="ECO:0000256" key="4">
    <source>
        <dbReference type="ARBA" id="ARBA00022777"/>
    </source>
</evidence>
<gene>
    <name evidence="8" type="primary">iolC</name>
    <name evidence="8" type="ORF">ACFFJ3_13465</name>
</gene>
<evidence type="ECO:0000313" key="9">
    <source>
        <dbReference type="Proteomes" id="UP001589792"/>
    </source>
</evidence>
<dbReference type="Pfam" id="PF00294">
    <property type="entry name" value="PfkB"/>
    <property type="match status" value="1"/>
</dbReference>
<dbReference type="InterPro" id="IPR029056">
    <property type="entry name" value="Ribokinase-like"/>
</dbReference>
<sequence length="646" mass="72223">MATQLKQLDLICLGRIAVDFYAQQIGARLEDASTFAKYLGGSSGNVAYGTAIQGLKTGMLARVGDEHMGRFLREELQRVGVDTQSLITDKQRLTGMVLLGIKDQDTFPLIFYRENCADMALTPDDVDENYIASARALAITGTHLSHPNTRSAVLKALECAHRHGLRTALDIDYRPVLWGLTSLGDGETRFIESEKVTRELQEVLHQFDLIVGTEEEFHIAGGSTDTLIALKNVRKVTQATLVCKRGAQGCSVFEDDIPTSWQQVKLHSGVRVEVLNVLGAGDAFMSGLLRGYLNNEGWDQACRYANACGALVVSRHGCAPAMPTKLELDDYLQREQAVKRPDRDIRLNHLHRVTTRKQQWPELCVFAFDHRKQLADMAREVGADAERIPQLKTLLLAAAQEAANEAGLNGNSGILADTTYGQEALNTITGKGWWIGRPVELPSSRPLRLEHGNIGSQLIDWPQEHVVKCLVFYHPLDTKELRHEQDEQIADVYRGCCKSGHELLLEVILPDSNPDKDERYYLETLEHFYQLGIKPDWWKLPPLSTTSWQRVGELIETNDPFCRGVLILGLDSSEETLKAGFAAAAEASWVKGFAVGRTIFGTPSRLWLQREIDDAELIEQVKQKYLTLIGFWRHYRPQADSRTGGH</sequence>
<dbReference type="InterPro" id="IPR011611">
    <property type="entry name" value="PfkB_dom"/>
</dbReference>
<dbReference type="Gene3D" id="2.20.150.10">
    <property type="entry name" value="putative 5-dehydro-2- deoxygluconokinase"/>
    <property type="match status" value="1"/>
</dbReference>
<keyword evidence="5" id="KW-0067">ATP-binding</keyword>
<dbReference type="PROSITE" id="PS00584">
    <property type="entry name" value="PFKB_KINASES_2"/>
    <property type="match status" value="1"/>
</dbReference>
<evidence type="ECO:0000256" key="5">
    <source>
        <dbReference type="ARBA" id="ARBA00022840"/>
    </source>
</evidence>
<keyword evidence="4" id="KW-0418">Kinase</keyword>
<comment type="similarity">
    <text evidence="1">Belongs to the carbohydrate kinase PfkB family.</text>
</comment>
<keyword evidence="2 8" id="KW-0808">Transferase</keyword>
<dbReference type="PANTHER" id="PTHR43085:SF49">
    <property type="entry name" value="5-DEHYDRO-2-DEOXYGLUCONOKINASE"/>
    <property type="match status" value="1"/>
</dbReference>
<dbReference type="EC" id="2.7.1.92" evidence="8"/>
<evidence type="ECO:0000313" key="8">
    <source>
        <dbReference type="EMBL" id="MFC0227506.1"/>
    </source>
</evidence>
<evidence type="ECO:0000256" key="1">
    <source>
        <dbReference type="ARBA" id="ARBA00010688"/>
    </source>
</evidence>
<comment type="caution">
    <text evidence="8">The sequence shown here is derived from an EMBL/GenBank/DDBJ whole genome shotgun (WGS) entry which is preliminary data.</text>
</comment>
<keyword evidence="3" id="KW-0547">Nucleotide-binding</keyword>
<evidence type="ECO:0000259" key="7">
    <source>
        <dbReference type="Pfam" id="PF09863"/>
    </source>
</evidence>
<dbReference type="InterPro" id="IPR013785">
    <property type="entry name" value="Aldolase_TIM"/>
</dbReference>
<dbReference type="Gene3D" id="3.40.1190.20">
    <property type="match status" value="1"/>
</dbReference>
<dbReference type="InterPro" id="IPR030830">
    <property type="entry name" value="Myo_inos_IolC"/>
</dbReference>
<dbReference type="Proteomes" id="UP001589792">
    <property type="component" value="Unassembled WGS sequence"/>
</dbReference>
<dbReference type="RefSeq" id="WP_380676182.1">
    <property type="nucleotide sequence ID" value="NZ_CP173186.1"/>
</dbReference>
<dbReference type="SUPFAM" id="SSF53613">
    <property type="entry name" value="Ribokinase-like"/>
    <property type="match status" value="1"/>
</dbReference>
<keyword evidence="9" id="KW-1185">Reference proteome</keyword>
<evidence type="ECO:0000256" key="2">
    <source>
        <dbReference type="ARBA" id="ARBA00022679"/>
    </source>
</evidence>
<dbReference type="InterPro" id="IPR050306">
    <property type="entry name" value="PfkB_Carbo_kinase"/>
</dbReference>
<dbReference type="Gene3D" id="3.20.20.70">
    <property type="entry name" value="Aldolase class I"/>
    <property type="match status" value="1"/>
</dbReference>
<reference evidence="8 9" key="1">
    <citation type="submission" date="2024-09" db="EMBL/GenBank/DDBJ databases">
        <authorList>
            <person name="Sun Q."/>
            <person name="Mori K."/>
        </authorList>
    </citation>
    <scope>NUCLEOTIDE SEQUENCE [LARGE SCALE GENOMIC DNA]</scope>
    <source>
        <strain evidence="8 9">CCM 8626</strain>
    </source>
</reference>
<dbReference type="EMBL" id="JBHLXG010000012">
    <property type="protein sequence ID" value="MFC0227506.1"/>
    <property type="molecule type" value="Genomic_DNA"/>
</dbReference>
<proteinExistence type="inferred from homology"/>
<dbReference type="InterPro" id="IPR002173">
    <property type="entry name" value="Carboh/pur_kinase_PfkB_CS"/>
</dbReference>
<protein>
    <submittedName>
        <fullName evidence="8">5-dehydro-2-deoxygluconokinase</fullName>
        <ecNumber evidence="8">2.7.1.92</ecNumber>
    </submittedName>
</protein>
<feature type="domain" description="DUF2090" evidence="7">
    <location>
        <begin position="327"/>
        <end position="634"/>
    </location>
</feature>
<dbReference type="NCBIfam" id="TIGR04382">
    <property type="entry name" value="myo_inos_iolC_N"/>
    <property type="match status" value="1"/>
</dbReference>
<evidence type="ECO:0000256" key="3">
    <source>
        <dbReference type="ARBA" id="ARBA00022741"/>
    </source>
</evidence>
<dbReference type="GO" id="GO:0047590">
    <property type="term" value="F:5-dehydro-2-deoxygluconokinase activity"/>
    <property type="evidence" value="ECO:0007669"/>
    <property type="project" value="UniProtKB-EC"/>
</dbReference>
<dbReference type="CDD" id="cd01166">
    <property type="entry name" value="KdgK"/>
    <property type="match status" value="1"/>
</dbReference>
<name>A0ABV6EEU4_9GAMM</name>
<dbReference type="Pfam" id="PF09863">
    <property type="entry name" value="DUF2090"/>
    <property type="match status" value="1"/>
</dbReference>
<feature type="domain" description="Carbohydrate kinase PfkB" evidence="6">
    <location>
        <begin position="9"/>
        <end position="324"/>
    </location>
</feature>
<organism evidence="8 9">
    <name type="scientific">Serratia aquatilis</name>
    <dbReference type="NCBI Taxonomy" id="1737515"/>
    <lineage>
        <taxon>Bacteria</taxon>
        <taxon>Pseudomonadati</taxon>
        <taxon>Pseudomonadota</taxon>
        <taxon>Gammaproteobacteria</taxon>
        <taxon>Enterobacterales</taxon>
        <taxon>Yersiniaceae</taxon>
        <taxon>Serratia</taxon>
    </lineage>
</organism>
<dbReference type="InterPro" id="IPR023314">
    <property type="entry name" value="Myo_inos_IolC-like_sf"/>
</dbReference>
<accession>A0ABV6EEU4</accession>
<evidence type="ECO:0000259" key="6">
    <source>
        <dbReference type="Pfam" id="PF00294"/>
    </source>
</evidence>